<keyword evidence="1" id="KW-0472">Membrane</keyword>
<dbReference type="RefSeq" id="WP_129067596.1">
    <property type="nucleotide sequence ID" value="NZ_RDFA01000001.1"/>
</dbReference>
<dbReference type="AlphaFoldDB" id="A0A498L0Z9"/>
<protein>
    <submittedName>
        <fullName evidence="2">Uncharacterized protein</fullName>
    </submittedName>
</protein>
<sequence length="199" mass="20619">MSVTSRLPRLPTRREDWRLMGRTARLVLTGPLYAAVAVVAALAGLTLFVLTQNLEPALFALTGDLPLSARLTILQGLYPFLGSIYSLPTAVVLVVLAALIGVDVAMVTYHLREHGLSVQESGSGALGLILGTLGAGCAACGTALLAGLLSLFGATGLVTLLPLEGLEISLLALVVVILSIYWLADGMRGGEINGCPVDV</sequence>
<dbReference type="EMBL" id="RDFA01000001">
    <property type="protein sequence ID" value="RXK51737.1"/>
    <property type="molecule type" value="Genomic_DNA"/>
</dbReference>
<dbReference type="Proteomes" id="UP000289691">
    <property type="component" value="Unassembled WGS sequence"/>
</dbReference>
<evidence type="ECO:0000256" key="1">
    <source>
        <dbReference type="SAM" id="Phobius"/>
    </source>
</evidence>
<accession>A0A498L0Z9</accession>
<keyword evidence="1" id="KW-1133">Transmembrane helix</keyword>
<gene>
    <name evidence="2" type="ORF">EAF64_03645</name>
</gene>
<name>A0A498L0Z9_9EURY</name>
<feature type="transmembrane region" description="Helical" evidence="1">
    <location>
        <begin position="166"/>
        <end position="184"/>
    </location>
</feature>
<feature type="transmembrane region" description="Helical" evidence="1">
    <location>
        <begin position="128"/>
        <end position="154"/>
    </location>
</feature>
<evidence type="ECO:0000313" key="3">
    <source>
        <dbReference type="Proteomes" id="UP000289691"/>
    </source>
</evidence>
<evidence type="ECO:0000313" key="2">
    <source>
        <dbReference type="EMBL" id="RXK51737.1"/>
    </source>
</evidence>
<proteinExistence type="predicted"/>
<keyword evidence="3" id="KW-1185">Reference proteome</keyword>
<keyword evidence="1" id="KW-0812">Transmembrane</keyword>
<feature type="transmembrane region" description="Helical" evidence="1">
    <location>
        <begin position="26"/>
        <end position="50"/>
    </location>
</feature>
<feature type="transmembrane region" description="Helical" evidence="1">
    <location>
        <begin position="84"/>
        <end position="107"/>
    </location>
</feature>
<dbReference type="OrthoDB" id="343119at2157"/>
<reference evidence="2 3" key="1">
    <citation type="submission" date="2019-01" db="EMBL/GenBank/DDBJ databases">
        <title>Halorientalis sp. F13-25 a new haloarchaeum isolated from hypersaline water.</title>
        <authorList>
            <person name="Ana D.-V."/>
            <person name="Cristina S.-P."/>
            <person name="Antonio V."/>
        </authorList>
    </citation>
    <scope>NUCLEOTIDE SEQUENCE [LARGE SCALE GENOMIC DNA]</scope>
    <source>
        <strain evidence="2 3">F13-25</strain>
    </source>
</reference>
<organism evidence="2 3">
    <name type="scientific">Halorientalis pallida</name>
    <dbReference type="NCBI Taxonomy" id="2479928"/>
    <lineage>
        <taxon>Archaea</taxon>
        <taxon>Methanobacteriati</taxon>
        <taxon>Methanobacteriota</taxon>
        <taxon>Stenosarchaea group</taxon>
        <taxon>Halobacteria</taxon>
        <taxon>Halobacteriales</taxon>
        <taxon>Haloarculaceae</taxon>
        <taxon>Halorientalis</taxon>
    </lineage>
</organism>
<comment type="caution">
    <text evidence="2">The sequence shown here is derived from an EMBL/GenBank/DDBJ whole genome shotgun (WGS) entry which is preliminary data.</text>
</comment>